<comment type="caution">
    <text evidence="5">The sequence shown here is derived from an EMBL/GenBank/DDBJ whole genome shotgun (WGS) entry which is preliminary data.</text>
</comment>
<dbReference type="Gene3D" id="3.40.50.970">
    <property type="match status" value="2"/>
</dbReference>
<dbReference type="PANTHER" id="PTHR18968">
    <property type="entry name" value="THIAMINE PYROPHOSPHATE ENZYMES"/>
    <property type="match status" value="1"/>
</dbReference>
<organism evidence="5 6">
    <name type="scientific">Neoroseomonas lacus</name>
    <dbReference type="NCBI Taxonomy" id="287609"/>
    <lineage>
        <taxon>Bacteria</taxon>
        <taxon>Pseudomonadati</taxon>
        <taxon>Pseudomonadota</taxon>
        <taxon>Alphaproteobacteria</taxon>
        <taxon>Acetobacterales</taxon>
        <taxon>Acetobacteraceae</taxon>
        <taxon>Neoroseomonas</taxon>
    </lineage>
</organism>
<dbReference type="GO" id="GO:0050660">
    <property type="term" value="F:flavin adenine dinucleotide binding"/>
    <property type="evidence" value="ECO:0007669"/>
    <property type="project" value="TreeGrafter"/>
</dbReference>
<dbReference type="CDD" id="cd07035">
    <property type="entry name" value="TPP_PYR_POX_like"/>
    <property type="match status" value="1"/>
</dbReference>
<name>A0A917NIA1_9PROT</name>
<proteinExistence type="inferred from homology"/>
<dbReference type="GO" id="GO:0030976">
    <property type="term" value="F:thiamine pyrophosphate binding"/>
    <property type="evidence" value="ECO:0007669"/>
    <property type="project" value="InterPro"/>
</dbReference>
<dbReference type="InterPro" id="IPR011766">
    <property type="entry name" value="TPP_enzyme_TPP-bd"/>
</dbReference>
<evidence type="ECO:0000256" key="1">
    <source>
        <dbReference type="ARBA" id="ARBA00007812"/>
    </source>
</evidence>
<protein>
    <recommendedName>
        <fullName evidence="7">Acetolactate synthase large subunit</fullName>
    </recommendedName>
</protein>
<dbReference type="InterPro" id="IPR045229">
    <property type="entry name" value="TPP_enz"/>
</dbReference>
<dbReference type="GO" id="GO:0044281">
    <property type="term" value="P:small molecule metabolic process"/>
    <property type="evidence" value="ECO:0007669"/>
    <property type="project" value="UniProtKB-ARBA"/>
</dbReference>
<dbReference type="Proteomes" id="UP000661507">
    <property type="component" value="Unassembled WGS sequence"/>
</dbReference>
<dbReference type="InterPro" id="IPR012001">
    <property type="entry name" value="Thiamin_PyroP_enz_TPP-bd_dom"/>
</dbReference>
<evidence type="ECO:0000259" key="4">
    <source>
        <dbReference type="Pfam" id="PF02776"/>
    </source>
</evidence>
<dbReference type="EMBL" id="BMKW01000002">
    <property type="protein sequence ID" value="GGJ02731.1"/>
    <property type="molecule type" value="Genomic_DNA"/>
</dbReference>
<feature type="domain" description="Thiamine pyrophosphate enzyme N-terminal TPP-binding" evidence="4">
    <location>
        <begin position="26"/>
        <end position="130"/>
    </location>
</feature>
<accession>A0A917NIA1</accession>
<evidence type="ECO:0000256" key="2">
    <source>
        <dbReference type="ARBA" id="ARBA00023052"/>
    </source>
</evidence>
<dbReference type="AlphaFoldDB" id="A0A917NIA1"/>
<reference evidence="5" key="2">
    <citation type="submission" date="2020-09" db="EMBL/GenBank/DDBJ databases">
        <authorList>
            <person name="Sun Q."/>
            <person name="Zhou Y."/>
        </authorList>
    </citation>
    <scope>NUCLEOTIDE SEQUENCE</scope>
    <source>
        <strain evidence="5">CGMCC 1.3617</strain>
    </source>
</reference>
<dbReference type="SUPFAM" id="SSF52518">
    <property type="entry name" value="Thiamin diphosphate-binding fold (THDP-binding)"/>
    <property type="match status" value="2"/>
</dbReference>
<evidence type="ECO:0000259" key="3">
    <source>
        <dbReference type="Pfam" id="PF02775"/>
    </source>
</evidence>
<dbReference type="GO" id="GO:0003984">
    <property type="term" value="F:acetolactate synthase activity"/>
    <property type="evidence" value="ECO:0007669"/>
    <property type="project" value="TreeGrafter"/>
</dbReference>
<dbReference type="PANTHER" id="PTHR18968:SF86">
    <property type="entry name" value="ACETOLACTATE SYNTHASE LARGE SUBUNIT ILVX-RELATED"/>
    <property type="match status" value="1"/>
</dbReference>
<dbReference type="Pfam" id="PF02775">
    <property type="entry name" value="TPP_enzyme_C"/>
    <property type="match status" value="1"/>
</dbReference>
<dbReference type="CDD" id="cd02002">
    <property type="entry name" value="TPP_BFDC"/>
    <property type="match status" value="1"/>
</dbReference>
<keyword evidence="2" id="KW-0786">Thiamine pyrophosphate</keyword>
<reference evidence="5" key="1">
    <citation type="journal article" date="2014" name="Int. J. Syst. Evol. Microbiol.">
        <title>Complete genome sequence of Corynebacterium casei LMG S-19264T (=DSM 44701T), isolated from a smear-ripened cheese.</title>
        <authorList>
            <consortium name="US DOE Joint Genome Institute (JGI-PGF)"/>
            <person name="Walter F."/>
            <person name="Albersmeier A."/>
            <person name="Kalinowski J."/>
            <person name="Ruckert C."/>
        </authorList>
    </citation>
    <scope>NUCLEOTIDE SEQUENCE</scope>
    <source>
        <strain evidence="5">CGMCC 1.3617</strain>
    </source>
</reference>
<evidence type="ECO:0000313" key="5">
    <source>
        <dbReference type="EMBL" id="GGJ02731.1"/>
    </source>
</evidence>
<keyword evidence="6" id="KW-1185">Reference proteome</keyword>
<evidence type="ECO:0008006" key="7">
    <source>
        <dbReference type="Google" id="ProtNLM"/>
    </source>
</evidence>
<dbReference type="Pfam" id="PF02776">
    <property type="entry name" value="TPP_enzyme_N"/>
    <property type="match status" value="1"/>
</dbReference>
<dbReference type="NCBIfam" id="NF005760">
    <property type="entry name" value="PRK07586.1"/>
    <property type="match status" value="1"/>
</dbReference>
<evidence type="ECO:0000313" key="6">
    <source>
        <dbReference type="Proteomes" id="UP000661507"/>
    </source>
</evidence>
<feature type="domain" description="Thiamine pyrophosphate enzyme TPP-binding" evidence="3">
    <location>
        <begin position="405"/>
        <end position="533"/>
    </location>
</feature>
<dbReference type="InterPro" id="IPR029061">
    <property type="entry name" value="THDP-binding"/>
</dbReference>
<gene>
    <name evidence="5" type="ORF">GCM10011320_06970</name>
</gene>
<comment type="similarity">
    <text evidence="1">Belongs to the TPP enzyme family.</text>
</comment>
<sequence>MPGHLAPPAIPAQAARRIEFGRDAVNGAESLVHTLLGCGVEVCFANPGTSEMHFVAALDRIPGMKCVLGLQENVVTGMADGYWRMMEKPAVTLLHCGPGLANGLANLHNARRARSGIVNCVGDQATYHRPFDAPLTADTEALARTVSQWMRTSTKATDVGADAAAAVQAARTSPGQVATMILPSDTCWDEGGVVAKPLPVPVAQQADPLAVRNAARILREKKNVLILLGGTALREGAQALAWRASQASGAKLLAEGSNARVQRGQGRLPLERVPYPADVAINALSWVEHVILVNAKAPVGFFAYPGKPSKHYPETAEVHVLTRYEQDAEAALRALCEELGAPAAAMPDVGARPERGRGAPTPEGLARTVAAVMPEGAIIADESVSFGRGFYSETFGAPKHDWLHITGGAIGCGLPLATGAAIGGGGRRVINLQADGSAMYTVQALWTQAREQLPVTTVILSNRKYQILLGEYQNVGANPGRTAMDMLDLGNPDMDWVKIASGMGVEGARVTTLEQVGDLMAQSFSRSRPFLIELVI</sequence>